<gene>
    <name evidence="4" type="ORF">LKD42_05830</name>
</gene>
<evidence type="ECO:0000313" key="5">
    <source>
        <dbReference type="Proteomes" id="UP001299235"/>
    </source>
</evidence>
<feature type="chain" id="PRO_5045644657" evidence="1">
    <location>
        <begin position="26"/>
        <end position="416"/>
    </location>
</feature>
<keyword evidence="1" id="KW-0732">Signal</keyword>
<dbReference type="EMBL" id="JAJEQE010000013">
    <property type="protein sequence ID" value="MCC2148770.1"/>
    <property type="molecule type" value="Genomic_DNA"/>
</dbReference>
<feature type="domain" description="BIG2" evidence="3">
    <location>
        <begin position="251"/>
        <end position="331"/>
    </location>
</feature>
<dbReference type="InterPro" id="IPR008964">
    <property type="entry name" value="Invasin/intimin_cell_adhesion"/>
</dbReference>
<feature type="domain" description="SCP" evidence="2">
    <location>
        <begin position="67"/>
        <end position="214"/>
    </location>
</feature>
<evidence type="ECO:0000313" key="4">
    <source>
        <dbReference type="EMBL" id="MCC2148770.1"/>
    </source>
</evidence>
<dbReference type="RefSeq" id="WP_248835093.1">
    <property type="nucleotide sequence ID" value="NZ_JAJEQE010000013.1"/>
</dbReference>
<evidence type="ECO:0000256" key="1">
    <source>
        <dbReference type="SAM" id="SignalP"/>
    </source>
</evidence>
<protein>
    <submittedName>
        <fullName evidence="4">Ig-like domain-containing protein</fullName>
    </submittedName>
</protein>
<dbReference type="InterPro" id="IPR003343">
    <property type="entry name" value="Big_2"/>
</dbReference>
<evidence type="ECO:0000259" key="2">
    <source>
        <dbReference type="SMART" id="SM00198"/>
    </source>
</evidence>
<organism evidence="4 5">
    <name type="scientific">Hominisplanchenecus faecis</name>
    <dbReference type="NCBI Taxonomy" id="2885351"/>
    <lineage>
        <taxon>Bacteria</taxon>
        <taxon>Bacillati</taxon>
        <taxon>Bacillota</taxon>
        <taxon>Clostridia</taxon>
        <taxon>Lachnospirales</taxon>
        <taxon>Lachnospiraceae</taxon>
        <taxon>Hominisplanchenecus</taxon>
    </lineage>
</organism>
<dbReference type="InterPro" id="IPR014044">
    <property type="entry name" value="CAP_dom"/>
</dbReference>
<name>A0ABS8EUD0_9FIRM</name>
<reference evidence="4 5" key="1">
    <citation type="submission" date="2021-10" db="EMBL/GenBank/DDBJ databases">
        <title>Anaerobic single-cell dispensing facilitates the cultivation of human gut bacteria.</title>
        <authorList>
            <person name="Afrizal A."/>
        </authorList>
    </citation>
    <scope>NUCLEOTIDE SEQUENCE [LARGE SCALE GENOMIC DNA]</scope>
    <source>
        <strain evidence="4 5">CLA-AA-H246</strain>
    </source>
</reference>
<dbReference type="Pfam" id="PF00188">
    <property type="entry name" value="CAP"/>
    <property type="match status" value="1"/>
</dbReference>
<sequence>MKRKWIALVLSVSVLAGTAAVPAFASEMQQEISEMPAVETLQDHTLAETDSVEENCVLVGLKGSYLASADAALERINEIRKEACKQGVQDPRDPNRKLTISDYVPVKWSSDLEYIARVRAAEASVYMDHQRPNGTMCFSQASPNGVKSWGEVLAWNNSNDMITGIDQWYGEKQDWVKQTGGVTGHYTSMINPNNLYVGLATFICPDADFKNTTSGEFSFETGLDEGQAKAVKNKVQKIQVQNQDVKAYMEPFKEKLASSKTVQAKFYANYRGSGFYQSRTHKLSFEDTVEWSSSNPKVAAVDEKGVVTGVSAGTAKITAKCGVFEESRTIRVTGDAKVQVKKITGVPKKKTLKKGKKWSIKAKATPKNVAKLTYKSSDKKVAFVNGKGVVKAKKKGKATITIKAGSLKKTCKITVK</sequence>
<dbReference type="SUPFAM" id="SSF49373">
    <property type="entry name" value="Invasin/intimin cell-adhesion fragments"/>
    <property type="match status" value="2"/>
</dbReference>
<dbReference type="InterPro" id="IPR035940">
    <property type="entry name" value="CAP_sf"/>
</dbReference>
<dbReference type="SMART" id="SM00635">
    <property type="entry name" value="BID_2"/>
    <property type="match status" value="2"/>
</dbReference>
<dbReference type="Gene3D" id="3.40.33.10">
    <property type="entry name" value="CAP"/>
    <property type="match status" value="1"/>
</dbReference>
<comment type="caution">
    <text evidence="4">The sequence shown here is derived from an EMBL/GenBank/DDBJ whole genome shotgun (WGS) entry which is preliminary data.</text>
</comment>
<dbReference type="SMART" id="SM00198">
    <property type="entry name" value="SCP"/>
    <property type="match status" value="1"/>
</dbReference>
<dbReference type="SUPFAM" id="SSF55797">
    <property type="entry name" value="PR-1-like"/>
    <property type="match status" value="1"/>
</dbReference>
<accession>A0ABS8EUD0</accession>
<dbReference type="Gene3D" id="2.60.40.1080">
    <property type="match status" value="2"/>
</dbReference>
<keyword evidence="5" id="KW-1185">Reference proteome</keyword>
<dbReference type="Pfam" id="PF02368">
    <property type="entry name" value="Big_2"/>
    <property type="match status" value="2"/>
</dbReference>
<feature type="signal peptide" evidence="1">
    <location>
        <begin position="1"/>
        <end position="25"/>
    </location>
</feature>
<dbReference type="Proteomes" id="UP001299235">
    <property type="component" value="Unassembled WGS sequence"/>
</dbReference>
<proteinExistence type="predicted"/>
<evidence type="ECO:0000259" key="3">
    <source>
        <dbReference type="SMART" id="SM00635"/>
    </source>
</evidence>
<feature type="domain" description="BIG2" evidence="3">
    <location>
        <begin position="339"/>
        <end position="414"/>
    </location>
</feature>